<evidence type="ECO:0000313" key="3">
    <source>
        <dbReference type="EMBL" id="EKO15034.1"/>
    </source>
</evidence>
<dbReference type="InterPro" id="IPR052048">
    <property type="entry name" value="ST_Response_Regulator"/>
</dbReference>
<comment type="caution">
    <text evidence="3">The sequence shown here is derived from an EMBL/GenBank/DDBJ whole genome shotgun (WGS) entry which is preliminary data.</text>
</comment>
<dbReference type="Proteomes" id="UP000006253">
    <property type="component" value="Unassembled WGS sequence"/>
</dbReference>
<dbReference type="SMR" id="A0A0E2B2N3"/>
<evidence type="ECO:0000313" key="4">
    <source>
        <dbReference type="Proteomes" id="UP000006253"/>
    </source>
</evidence>
<dbReference type="GO" id="GO:0000160">
    <property type="term" value="P:phosphorelay signal transduction system"/>
    <property type="evidence" value="ECO:0007669"/>
    <property type="project" value="InterPro"/>
</dbReference>
<dbReference type="SMART" id="SM00448">
    <property type="entry name" value="REC"/>
    <property type="match status" value="1"/>
</dbReference>
<keyword evidence="1" id="KW-0597">Phosphoprotein</keyword>
<reference evidence="3 4" key="1">
    <citation type="submission" date="2012-10" db="EMBL/GenBank/DDBJ databases">
        <authorList>
            <person name="Harkins D.M."/>
            <person name="Durkin A.S."/>
            <person name="Brinkac L.M."/>
            <person name="Selengut J.D."/>
            <person name="Sanka R."/>
            <person name="DePew J."/>
            <person name="Purushe J."/>
            <person name="Peacock S.J."/>
            <person name="Thaipadungpanit J."/>
            <person name="Wuthiekanun V.W."/>
            <person name="Day N.P."/>
            <person name="Vinetz J.M."/>
            <person name="Sutton G.G."/>
            <person name="Nelson W.C."/>
            <person name="Fouts D.E."/>
        </authorList>
    </citation>
    <scope>NUCLEOTIDE SEQUENCE [LARGE SCALE GENOMIC DNA]</scope>
    <source>
        <strain evidence="3 4">H1</strain>
    </source>
</reference>
<evidence type="ECO:0000256" key="1">
    <source>
        <dbReference type="PROSITE-ProRule" id="PRU00169"/>
    </source>
</evidence>
<dbReference type="Gene3D" id="3.40.50.2300">
    <property type="match status" value="1"/>
</dbReference>
<feature type="modified residue" description="4-aspartylphosphate" evidence="1">
    <location>
        <position position="64"/>
    </location>
</feature>
<gene>
    <name evidence="3" type="ORF">LEP1GSC081_1663</name>
</gene>
<accession>A0A0E2B2N3</accession>
<dbReference type="Pfam" id="PF00072">
    <property type="entry name" value="Response_reg"/>
    <property type="match status" value="1"/>
</dbReference>
<dbReference type="PANTHER" id="PTHR43228:SF1">
    <property type="entry name" value="TWO-COMPONENT RESPONSE REGULATOR ARR22"/>
    <property type="match status" value="1"/>
</dbReference>
<dbReference type="PROSITE" id="PS50110">
    <property type="entry name" value="RESPONSE_REGULATORY"/>
    <property type="match status" value="1"/>
</dbReference>
<dbReference type="PANTHER" id="PTHR43228">
    <property type="entry name" value="TWO-COMPONENT RESPONSE REGULATOR"/>
    <property type="match status" value="1"/>
</dbReference>
<dbReference type="InterPro" id="IPR011006">
    <property type="entry name" value="CheY-like_superfamily"/>
</dbReference>
<organism evidence="3 4">
    <name type="scientific">Leptospira kirschneri str. H1</name>
    <dbReference type="NCBI Taxonomy" id="1049966"/>
    <lineage>
        <taxon>Bacteria</taxon>
        <taxon>Pseudomonadati</taxon>
        <taxon>Spirochaetota</taxon>
        <taxon>Spirochaetia</taxon>
        <taxon>Leptospirales</taxon>
        <taxon>Leptospiraceae</taxon>
        <taxon>Leptospira</taxon>
    </lineage>
</organism>
<feature type="domain" description="Response regulatory" evidence="2">
    <location>
        <begin position="13"/>
        <end position="129"/>
    </location>
</feature>
<dbReference type="InterPro" id="IPR001789">
    <property type="entry name" value="Sig_transdc_resp-reg_receiver"/>
</dbReference>
<sequence length="135" mass="15076">MKAGVAPNGRPYQVLIAENSRFQAKQLAQILESEGYQVIGFAENGKELVKLYDEHRLVDLITLDLNLPVMDGYATFFEIKGKGVLPRIVIVSEENTPAVLKNLIDEGAMDYIPKPIKREKILEKVNAAIKKVPKV</sequence>
<name>A0A0E2B2N3_9LEPT</name>
<dbReference type="GeneID" id="34315907"/>
<dbReference type="SUPFAM" id="SSF52172">
    <property type="entry name" value="CheY-like"/>
    <property type="match status" value="1"/>
</dbReference>
<proteinExistence type="predicted"/>
<evidence type="ECO:0000259" key="2">
    <source>
        <dbReference type="PROSITE" id="PS50110"/>
    </source>
</evidence>
<dbReference type="RefSeq" id="WP_000643584.1">
    <property type="nucleotide sequence ID" value="NZ_AHMY02000051.1"/>
</dbReference>
<dbReference type="CDD" id="cd17541">
    <property type="entry name" value="REC_CheB-like"/>
    <property type="match status" value="1"/>
</dbReference>
<dbReference type="EMBL" id="AHMY02000051">
    <property type="protein sequence ID" value="EKO15034.1"/>
    <property type="molecule type" value="Genomic_DNA"/>
</dbReference>
<dbReference type="AlphaFoldDB" id="A0A0E2B2N3"/>
<protein>
    <submittedName>
        <fullName evidence="3">Response regulator receiver domain protein</fullName>
    </submittedName>
</protein>